<comment type="caution">
    <text evidence="2">The sequence shown here is derived from an EMBL/GenBank/DDBJ whole genome shotgun (WGS) entry which is preliminary data.</text>
</comment>
<dbReference type="InterPro" id="IPR036390">
    <property type="entry name" value="WH_DNA-bd_sf"/>
</dbReference>
<reference evidence="2" key="1">
    <citation type="journal article" date="2020" name="mSystems">
        <title>Genome- and Community-Level Interaction Insights into Carbon Utilization and Element Cycling Functions of Hydrothermarchaeota in Hydrothermal Sediment.</title>
        <authorList>
            <person name="Zhou Z."/>
            <person name="Liu Y."/>
            <person name="Xu W."/>
            <person name="Pan J."/>
            <person name="Luo Z.H."/>
            <person name="Li M."/>
        </authorList>
    </citation>
    <scope>NUCLEOTIDE SEQUENCE [LARGE SCALE GENOMIC DNA]</scope>
    <source>
        <strain evidence="2">HyVt-505</strain>
    </source>
</reference>
<evidence type="ECO:0000256" key="1">
    <source>
        <dbReference type="ARBA" id="ARBA00023125"/>
    </source>
</evidence>
<protein>
    <submittedName>
        <fullName evidence="2">BadM/Rrf2 family transcriptional regulator</fullName>
    </submittedName>
</protein>
<dbReference type="InterPro" id="IPR000944">
    <property type="entry name" value="Tscrpt_reg_Rrf2"/>
</dbReference>
<dbReference type="SUPFAM" id="SSF46785">
    <property type="entry name" value="Winged helix' DNA-binding domain"/>
    <property type="match status" value="1"/>
</dbReference>
<proteinExistence type="predicted"/>
<dbReference type="EMBL" id="DRNF01000247">
    <property type="protein sequence ID" value="HHJ80754.1"/>
    <property type="molecule type" value="Genomic_DNA"/>
</dbReference>
<dbReference type="InterPro" id="IPR036388">
    <property type="entry name" value="WH-like_DNA-bd_sf"/>
</dbReference>
<dbReference type="Proteomes" id="UP000885832">
    <property type="component" value="Unassembled WGS sequence"/>
</dbReference>
<keyword evidence="1" id="KW-0238">DNA-binding</keyword>
<dbReference type="PROSITE" id="PS51197">
    <property type="entry name" value="HTH_RRF2_2"/>
    <property type="match status" value="1"/>
</dbReference>
<name>A0A832J478_9GAMM</name>
<dbReference type="PANTHER" id="PTHR33221:SF4">
    <property type="entry name" value="HTH-TYPE TRANSCRIPTIONAL REPRESSOR NSRR"/>
    <property type="match status" value="1"/>
</dbReference>
<accession>A0A832J478</accession>
<gene>
    <name evidence="2" type="ORF">ENJ65_03880</name>
</gene>
<evidence type="ECO:0000313" key="2">
    <source>
        <dbReference type="EMBL" id="HHJ80754.1"/>
    </source>
</evidence>
<dbReference type="AlphaFoldDB" id="A0A832J478"/>
<dbReference type="GO" id="GO:0005829">
    <property type="term" value="C:cytosol"/>
    <property type="evidence" value="ECO:0007669"/>
    <property type="project" value="TreeGrafter"/>
</dbReference>
<dbReference type="Gene3D" id="1.10.10.10">
    <property type="entry name" value="Winged helix-like DNA-binding domain superfamily/Winged helix DNA-binding domain"/>
    <property type="match status" value="1"/>
</dbReference>
<feature type="non-terminal residue" evidence="2">
    <location>
        <position position="72"/>
    </location>
</feature>
<sequence>MQLTLYTDYSLRVLIYLGIRPNHQATITEIAKSYGVSRNHLVKVVHNLSNMGYINTSRGRGGGMLLAYEPKN</sequence>
<organism evidence="2">
    <name type="scientific">Candidatus Tenderia electrophaga</name>
    <dbReference type="NCBI Taxonomy" id="1748243"/>
    <lineage>
        <taxon>Bacteria</taxon>
        <taxon>Pseudomonadati</taxon>
        <taxon>Pseudomonadota</taxon>
        <taxon>Gammaproteobacteria</taxon>
        <taxon>Candidatus Tenderiales</taxon>
        <taxon>Candidatus Tenderiaceae</taxon>
        <taxon>Candidatus Tenderia</taxon>
    </lineage>
</organism>
<dbReference type="GO" id="GO:0003700">
    <property type="term" value="F:DNA-binding transcription factor activity"/>
    <property type="evidence" value="ECO:0007669"/>
    <property type="project" value="TreeGrafter"/>
</dbReference>
<dbReference type="Pfam" id="PF02082">
    <property type="entry name" value="Rrf2"/>
    <property type="match status" value="1"/>
</dbReference>
<dbReference type="PANTHER" id="PTHR33221">
    <property type="entry name" value="WINGED HELIX-TURN-HELIX TRANSCRIPTIONAL REGULATOR, RRF2 FAMILY"/>
    <property type="match status" value="1"/>
</dbReference>
<dbReference type="GO" id="GO:0003677">
    <property type="term" value="F:DNA binding"/>
    <property type="evidence" value="ECO:0007669"/>
    <property type="project" value="UniProtKB-KW"/>
</dbReference>